<proteinExistence type="predicted"/>
<keyword evidence="3" id="KW-1185">Reference proteome</keyword>
<dbReference type="InterPro" id="IPR013901">
    <property type="entry name" value="Anthrone_oxy"/>
</dbReference>
<keyword evidence="1" id="KW-0812">Transmembrane</keyword>
<accession>A0ABX8D2I9</accession>
<dbReference type="RefSeq" id="WP_207339262.1">
    <property type="nucleotide sequence ID" value="NZ_CP074405.1"/>
</dbReference>
<evidence type="ECO:0000313" key="2">
    <source>
        <dbReference type="EMBL" id="QVI61685.1"/>
    </source>
</evidence>
<sequence length="152" mass="15274">MNATSLLALAAAVTTALTGGVLLAFSAFVMTGLRALPPADGAAAMRAINRAAVRPPFMTVLFGSLVLALVTATVALVTGASTAMLAVAAAAAHLLGCVGVTASANVPLNNGLEAALDPATQWRSYVPQWLAWNHVRVLACAVAATLLVLAAR</sequence>
<evidence type="ECO:0000313" key="3">
    <source>
        <dbReference type="Proteomes" id="UP000677804"/>
    </source>
</evidence>
<dbReference type="EMBL" id="CP074405">
    <property type="protein sequence ID" value="QVI61685.1"/>
    <property type="molecule type" value="Genomic_DNA"/>
</dbReference>
<feature type="transmembrane region" description="Helical" evidence="1">
    <location>
        <begin position="131"/>
        <end position="151"/>
    </location>
</feature>
<feature type="transmembrane region" description="Helical" evidence="1">
    <location>
        <begin position="59"/>
        <end position="77"/>
    </location>
</feature>
<dbReference type="Proteomes" id="UP000677804">
    <property type="component" value="Chromosome"/>
</dbReference>
<organism evidence="2 3">
    <name type="scientific">Cellulomonas wangleii</name>
    <dbReference type="NCBI Taxonomy" id="2816956"/>
    <lineage>
        <taxon>Bacteria</taxon>
        <taxon>Bacillati</taxon>
        <taxon>Actinomycetota</taxon>
        <taxon>Actinomycetes</taxon>
        <taxon>Micrococcales</taxon>
        <taxon>Cellulomonadaceae</taxon>
        <taxon>Cellulomonas</taxon>
    </lineage>
</organism>
<keyword evidence="1" id="KW-1133">Transmembrane helix</keyword>
<evidence type="ECO:0000256" key="1">
    <source>
        <dbReference type="SAM" id="Phobius"/>
    </source>
</evidence>
<keyword evidence="1" id="KW-0472">Membrane</keyword>
<name>A0ABX8D2I9_9CELL</name>
<gene>
    <name evidence="2" type="ORF">KG103_14665</name>
</gene>
<dbReference type="Pfam" id="PF08592">
    <property type="entry name" value="Anthrone_oxy"/>
    <property type="match status" value="1"/>
</dbReference>
<feature type="transmembrane region" description="Helical" evidence="1">
    <location>
        <begin position="84"/>
        <end position="104"/>
    </location>
</feature>
<protein>
    <submittedName>
        <fullName evidence="2">DUF1772 domain-containing protein</fullName>
    </submittedName>
</protein>
<reference evidence="2 3" key="1">
    <citation type="submission" date="2021-05" db="EMBL/GenBank/DDBJ databases">
        <title>Novel species in genus Cellulomonas.</title>
        <authorList>
            <person name="Zhang G."/>
        </authorList>
    </citation>
    <scope>NUCLEOTIDE SEQUENCE [LARGE SCALE GENOMIC DNA]</scope>
    <source>
        <strain evidence="3">zg-ZUI222</strain>
    </source>
</reference>